<protein>
    <submittedName>
        <fullName evidence="3">Uncharacterized protein</fullName>
    </submittedName>
</protein>
<evidence type="ECO:0000313" key="3">
    <source>
        <dbReference type="EMBL" id="GCE30987.1"/>
    </source>
</evidence>
<keyword evidence="4" id="KW-1185">Reference proteome</keyword>
<keyword evidence="2" id="KW-0472">Membrane</keyword>
<reference evidence="4" key="1">
    <citation type="submission" date="2018-12" db="EMBL/GenBank/DDBJ databases">
        <title>Tengunoibacter tsumagoiensis gen. nov., sp. nov., Dictyobacter kobayashii sp. nov., D. alpinus sp. nov., and D. joshuensis sp. nov. and description of Dictyobacteraceae fam. nov. within the order Ktedonobacterales isolated from Tengu-no-mugimeshi.</title>
        <authorList>
            <person name="Wang C.M."/>
            <person name="Zheng Y."/>
            <person name="Sakai Y."/>
            <person name="Toyoda A."/>
            <person name="Minakuchi Y."/>
            <person name="Abe K."/>
            <person name="Yokota A."/>
            <person name="Yabe S."/>
        </authorList>
    </citation>
    <scope>NUCLEOTIDE SEQUENCE [LARGE SCALE GENOMIC DNA]</scope>
    <source>
        <strain evidence="4">Uno16</strain>
    </source>
</reference>
<evidence type="ECO:0000256" key="1">
    <source>
        <dbReference type="SAM" id="MobiDB-lite"/>
    </source>
</evidence>
<keyword evidence="2" id="KW-0812">Transmembrane</keyword>
<keyword evidence="2" id="KW-1133">Transmembrane helix</keyword>
<accession>A0A402BIB2</accession>
<dbReference type="RefSeq" id="WP_126631008.1">
    <property type="nucleotide sequence ID" value="NZ_BIFT01000002.1"/>
</dbReference>
<name>A0A402BIB2_9CHLR</name>
<proteinExistence type="predicted"/>
<dbReference type="Proteomes" id="UP000287171">
    <property type="component" value="Unassembled WGS sequence"/>
</dbReference>
<organism evidence="3 4">
    <name type="scientific">Dictyobacter alpinus</name>
    <dbReference type="NCBI Taxonomy" id="2014873"/>
    <lineage>
        <taxon>Bacteria</taxon>
        <taxon>Bacillati</taxon>
        <taxon>Chloroflexota</taxon>
        <taxon>Ktedonobacteria</taxon>
        <taxon>Ktedonobacterales</taxon>
        <taxon>Dictyobacteraceae</taxon>
        <taxon>Dictyobacter</taxon>
    </lineage>
</organism>
<evidence type="ECO:0000313" key="4">
    <source>
        <dbReference type="Proteomes" id="UP000287171"/>
    </source>
</evidence>
<comment type="caution">
    <text evidence="3">The sequence shown here is derived from an EMBL/GenBank/DDBJ whole genome shotgun (WGS) entry which is preliminary data.</text>
</comment>
<dbReference type="EMBL" id="BIFT01000002">
    <property type="protein sequence ID" value="GCE30987.1"/>
    <property type="molecule type" value="Genomic_DNA"/>
</dbReference>
<evidence type="ECO:0000256" key="2">
    <source>
        <dbReference type="SAM" id="Phobius"/>
    </source>
</evidence>
<feature type="transmembrane region" description="Helical" evidence="2">
    <location>
        <begin position="70"/>
        <end position="95"/>
    </location>
</feature>
<gene>
    <name evidence="3" type="ORF">KDA_64710</name>
</gene>
<dbReference type="AlphaFoldDB" id="A0A402BIB2"/>
<feature type="region of interest" description="Disordered" evidence="1">
    <location>
        <begin position="34"/>
        <end position="64"/>
    </location>
</feature>
<sequence length="381" mass="40735">MSQSTTHTCTHCHASIPGSMSFCPHCGTPASASYAPTQKIPPNQRDQPPLQSFQPPLPYARPQKNSSRGILKVGIILLLLLLLLGTGGFFAFRYIASRASNTTNSAVKSQAIPAQAPLTTTPINAMFNYASVTITIVSAQQATSFANDRNTPAHGVVRLNLHAIQSDANNVYFASAPPFSYPESFDLLLPGGNKVTTGGYKDLTGPARKGDQTTWIDFPSAAGLKVDQMILQIGKDTEEQIQVPLTGHANLSQYQPKQSAPNLRVAFGSMFWTLKAVTWKLSDSGTQVEKGKRFLVLTLSLDNPGSEGYSAFPPDFIRLEYGGTTSNLEQAVIGDAAAGATNIPGRVSFVVPQETTSATFILLPGHTPDATNQATIPFQVP</sequence>
<feature type="compositionally biased region" description="Polar residues" evidence="1">
    <location>
        <begin position="34"/>
        <end position="46"/>
    </location>
</feature>